<dbReference type="GO" id="GO:0003677">
    <property type="term" value="F:DNA binding"/>
    <property type="evidence" value="ECO:0007669"/>
    <property type="project" value="UniProtKB-KW"/>
</dbReference>
<feature type="domain" description="Response regulatory" evidence="5">
    <location>
        <begin position="3"/>
        <end position="119"/>
    </location>
</feature>
<sequence length="209" mass="23487">MIRVLLLDDHAVVRDGYRRWIGSEPDMEVVAEAATSAQACEALRHHEVDVAVVDLSLKGDSGMEAIRRLRERDERLRILVFTMHDQPAFMLQAMRLGVQGYLTKDCDPAAVIAALRRIAAGQRVFNAEVAQASLNQVDAGLDPFSHLTPREFEVLRLATSGLDHEAIARSLHISEKTVYNTMSRVRQKLDERNDFRLMRLATERGLTGP</sequence>
<dbReference type="InterPro" id="IPR001789">
    <property type="entry name" value="Sig_transdc_resp-reg_receiver"/>
</dbReference>
<evidence type="ECO:0000313" key="7">
    <source>
        <dbReference type="Proteomes" id="UP000678374"/>
    </source>
</evidence>
<keyword evidence="7" id="KW-1185">Reference proteome</keyword>
<dbReference type="InterPro" id="IPR058245">
    <property type="entry name" value="NreC/VraR/RcsB-like_REC"/>
</dbReference>
<accession>A0A941BIU2</accession>
<keyword evidence="1 3" id="KW-0597">Phosphoprotein</keyword>
<dbReference type="SUPFAM" id="SSF46894">
    <property type="entry name" value="C-terminal effector domain of the bipartite response regulators"/>
    <property type="match status" value="1"/>
</dbReference>
<evidence type="ECO:0000256" key="2">
    <source>
        <dbReference type="ARBA" id="ARBA00023125"/>
    </source>
</evidence>
<dbReference type="PANTHER" id="PTHR43214:SF43">
    <property type="entry name" value="TWO-COMPONENT RESPONSE REGULATOR"/>
    <property type="match status" value="1"/>
</dbReference>
<dbReference type="Gene3D" id="3.40.50.2300">
    <property type="match status" value="1"/>
</dbReference>
<feature type="modified residue" description="4-aspartylphosphate" evidence="3">
    <location>
        <position position="54"/>
    </location>
</feature>
<feature type="domain" description="HTH luxR-type" evidence="4">
    <location>
        <begin position="140"/>
        <end position="205"/>
    </location>
</feature>
<evidence type="ECO:0000259" key="4">
    <source>
        <dbReference type="PROSITE" id="PS50043"/>
    </source>
</evidence>
<protein>
    <submittedName>
        <fullName evidence="6">Response regulator transcription factor</fullName>
    </submittedName>
</protein>
<keyword evidence="2" id="KW-0238">DNA-binding</keyword>
<dbReference type="GO" id="GO:0006355">
    <property type="term" value="P:regulation of DNA-templated transcription"/>
    <property type="evidence" value="ECO:0007669"/>
    <property type="project" value="InterPro"/>
</dbReference>
<dbReference type="CDD" id="cd17535">
    <property type="entry name" value="REC_NarL-like"/>
    <property type="match status" value="1"/>
</dbReference>
<dbReference type="Pfam" id="PF00072">
    <property type="entry name" value="Response_reg"/>
    <property type="match status" value="1"/>
</dbReference>
<dbReference type="PROSITE" id="PS50043">
    <property type="entry name" value="HTH_LUXR_2"/>
    <property type="match status" value="1"/>
</dbReference>
<dbReference type="SUPFAM" id="SSF52172">
    <property type="entry name" value="CheY-like"/>
    <property type="match status" value="1"/>
</dbReference>
<dbReference type="Pfam" id="PF00196">
    <property type="entry name" value="GerE"/>
    <property type="match status" value="1"/>
</dbReference>
<evidence type="ECO:0000259" key="5">
    <source>
        <dbReference type="PROSITE" id="PS50110"/>
    </source>
</evidence>
<dbReference type="PRINTS" id="PR00038">
    <property type="entry name" value="HTHLUXR"/>
</dbReference>
<organism evidence="6 7">
    <name type="scientific">Ideonella aquatica</name>
    <dbReference type="NCBI Taxonomy" id="2824119"/>
    <lineage>
        <taxon>Bacteria</taxon>
        <taxon>Pseudomonadati</taxon>
        <taxon>Pseudomonadota</taxon>
        <taxon>Betaproteobacteria</taxon>
        <taxon>Burkholderiales</taxon>
        <taxon>Sphaerotilaceae</taxon>
        <taxon>Ideonella</taxon>
    </lineage>
</organism>
<name>A0A941BIU2_9BURK</name>
<dbReference type="SMART" id="SM00421">
    <property type="entry name" value="HTH_LUXR"/>
    <property type="match status" value="1"/>
</dbReference>
<reference evidence="6" key="1">
    <citation type="submission" date="2021-04" db="EMBL/GenBank/DDBJ databases">
        <title>The genome sequence of Ideonella sp. 4Y11.</title>
        <authorList>
            <person name="Liu Y."/>
        </authorList>
    </citation>
    <scope>NUCLEOTIDE SEQUENCE</scope>
    <source>
        <strain evidence="6">4Y11</strain>
    </source>
</reference>
<dbReference type="InterPro" id="IPR039420">
    <property type="entry name" value="WalR-like"/>
</dbReference>
<dbReference type="InterPro" id="IPR011006">
    <property type="entry name" value="CheY-like_superfamily"/>
</dbReference>
<comment type="caution">
    <text evidence="6">The sequence shown here is derived from an EMBL/GenBank/DDBJ whole genome shotgun (WGS) entry which is preliminary data.</text>
</comment>
<evidence type="ECO:0000256" key="3">
    <source>
        <dbReference type="PROSITE-ProRule" id="PRU00169"/>
    </source>
</evidence>
<gene>
    <name evidence="6" type="ORF">KAK06_08090</name>
</gene>
<dbReference type="InterPro" id="IPR016032">
    <property type="entry name" value="Sig_transdc_resp-reg_C-effctor"/>
</dbReference>
<dbReference type="PROSITE" id="PS50110">
    <property type="entry name" value="RESPONSE_REGULATORY"/>
    <property type="match status" value="1"/>
</dbReference>
<evidence type="ECO:0000256" key="1">
    <source>
        <dbReference type="ARBA" id="ARBA00022553"/>
    </source>
</evidence>
<dbReference type="EMBL" id="JAGQDE010000005">
    <property type="protein sequence ID" value="MBQ0958917.1"/>
    <property type="molecule type" value="Genomic_DNA"/>
</dbReference>
<dbReference type="AlphaFoldDB" id="A0A941BIU2"/>
<dbReference type="Proteomes" id="UP000678374">
    <property type="component" value="Unassembled WGS sequence"/>
</dbReference>
<dbReference type="CDD" id="cd06170">
    <property type="entry name" value="LuxR_C_like"/>
    <property type="match status" value="1"/>
</dbReference>
<evidence type="ECO:0000313" key="6">
    <source>
        <dbReference type="EMBL" id="MBQ0958917.1"/>
    </source>
</evidence>
<proteinExistence type="predicted"/>
<dbReference type="PANTHER" id="PTHR43214">
    <property type="entry name" value="TWO-COMPONENT RESPONSE REGULATOR"/>
    <property type="match status" value="1"/>
</dbReference>
<dbReference type="InterPro" id="IPR000792">
    <property type="entry name" value="Tscrpt_reg_LuxR_C"/>
</dbReference>
<dbReference type="GO" id="GO:0000160">
    <property type="term" value="P:phosphorelay signal transduction system"/>
    <property type="evidence" value="ECO:0007669"/>
    <property type="project" value="InterPro"/>
</dbReference>
<dbReference type="SMART" id="SM00448">
    <property type="entry name" value="REC"/>
    <property type="match status" value="1"/>
</dbReference>